<dbReference type="Proteomes" id="UP000789901">
    <property type="component" value="Unassembled WGS sequence"/>
</dbReference>
<name>A0ABN7VUP8_GIGMA</name>
<evidence type="ECO:0000313" key="1">
    <source>
        <dbReference type="EMBL" id="CAG8797745.1"/>
    </source>
</evidence>
<keyword evidence="2" id="KW-1185">Reference proteome</keyword>
<organism evidence="1 2">
    <name type="scientific">Gigaspora margarita</name>
    <dbReference type="NCBI Taxonomy" id="4874"/>
    <lineage>
        <taxon>Eukaryota</taxon>
        <taxon>Fungi</taxon>
        <taxon>Fungi incertae sedis</taxon>
        <taxon>Mucoromycota</taxon>
        <taxon>Glomeromycotina</taxon>
        <taxon>Glomeromycetes</taxon>
        <taxon>Diversisporales</taxon>
        <taxon>Gigasporaceae</taxon>
        <taxon>Gigaspora</taxon>
    </lineage>
</organism>
<evidence type="ECO:0000313" key="2">
    <source>
        <dbReference type="Proteomes" id="UP000789901"/>
    </source>
</evidence>
<feature type="non-terminal residue" evidence="1">
    <location>
        <position position="1"/>
    </location>
</feature>
<proteinExistence type="predicted"/>
<sequence>KEKIKKKCCTPDLLEDIAKETFSRRLALTFIEEKGQNDIEEAERNTIKQEPELKRKEVIKKEEEEKQYTINKILKEAQGVEGMKNKNTKKVRQEDRLEPEDEKVYFMIWDIPNRIFKKQVTEMIKKFGQPREIRVLHSMNNKTRAEVEWSPMREDIKRKLKANWVLPLRNSQLARITAGRSKRIELEMRRQIYMSIRNLPRFMKKVLLLRQLRGVNAKVVHIFQNKNRNPRSQVVIEFENKEDRERALEEN</sequence>
<accession>A0ABN7VUP8</accession>
<dbReference type="EMBL" id="CAJVQB010021675">
    <property type="protein sequence ID" value="CAG8797745.1"/>
    <property type="molecule type" value="Genomic_DNA"/>
</dbReference>
<protein>
    <submittedName>
        <fullName evidence="1">42947_t:CDS:1</fullName>
    </submittedName>
</protein>
<reference evidence="1 2" key="1">
    <citation type="submission" date="2021-06" db="EMBL/GenBank/DDBJ databases">
        <authorList>
            <person name="Kallberg Y."/>
            <person name="Tangrot J."/>
            <person name="Rosling A."/>
        </authorList>
    </citation>
    <scope>NUCLEOTIDE SEQUENCE [LARGE SCALE GENOMIC DNA]</scope>
    <source>
        <strain evidence="1 2">120-4 pot B 10/14</strain>
    </source>
</reference>
<dbReference type="CDD" id="cd00590">
    <property type="entry name" value="RRM_SF"/>
    <property type="match status" value="1"/>
</dbReference>
<gene>
    <name evidence="1" type="ORF">GMARGA_LOCUS22459</name>
</gene>
<comment type="caution">
    <text evidence="1">The sequence shown here is derived from an EMBL/GenBank/DDBJ whole genome shotgun (WGS) entry which is preliminary data.</text>
</comment>